<protein>
    <submittedName>
        <fullName evidence="1">Amidohydrolase</fullName>
    </submittedName>
</protein>
<dbReference type="PANTHER" id="PTHR43135:SF3">
    <property type="entry name" value="ALPHA-D-RIBOSE 1-METHYLPHOSPHONATE 5-TRIPHOSPHATE DIPHOSPHATASE"/>
    <property type="match status" value="1"/>
</dbReference>
<proteinExistence type="predicted"/>
<evidence type="ECO:0000313" key="1">
    <source>
        <dbReference type="EMBL" id="GAP66614.1"/>
    </source>
</evidence>
<organism evidence="1">
    <name type="scientific">Mizugakiibacter sediminis</name>
    <dbReference type="NCBI Taxonomy" id="1475481"/>
    <lineage>
        <taxon>Bacteria</taxon>
        <taxon>Pseudomonadati</taxon>
        <taxon>Pseudomonadota</taxon>
        <taxon>Gammaproteobacteria</taxon>
        <taxon>Lysobacterales</taxon>
        <taxon>Rhodanobacteraceae</taxon>
        <taxon>Mizugakiibacter</taxon>
    </lineage>
</organism>
<dbReference type="GO" id="GO:0016810">
    <property type="term" value="F:hydrolase activity, acting on carbon-nitrogen (but not peptide) bonds"/>
    <property type="evidence" value="ECO:0007669"/>
    <property type="project" value="InterPro"/>
</dbReference>
<name>A0A0K8QP03_9GAMM</name>
<dbReference type="Proteomes" id="UP000253740">
    <property type="component" value="Unassembled WGS sequence"/>
</dbReference>
<gene>
    <name evidence="1" type="ORF">MBSD_n1925</name>
</gene>
<sequence length="126" mass="12921">MSDAGVPLITGTDAPTIPGLAPGFALHDDLDALQRAGLTRYQVLAAATRTPGAMIRRAQPDAAPFGTVAVGSRADLVLSAGNPLADLATLRQPLGVMANGRWYARADLQALLDDVATTYAAAAAPR</sequence>
<dbReference type="OrthoDB" id="6190564at2"/>
<accession>A0A0K8QP03</accession>
<keyword evidence="2" id="KW-1185">Reference proteome</keyword>
<dbReference type="PANTHER" id="PTHR43135">
    <property type="entry name" value="ALPHA-D-RIBOSE 1-METHYLPHOSPHONATE 5-TRIPHOSPHATE DIPHOSPHATASE"/>
    <property type="match status" value="1"/>
</dbReference>
<dbReference type="InterPro" id="IPR011059">
    <property type="entry name" value="Metal-dep_hydrolase_composite"/>
</dbReference>
<evidence type="ECO:0000313" key="2">
    <source>
        <dbReference type="Proteomes" id="UP000253740"/>
    </source>
</evidence>
<dbReference type="AlphaFoldDB" id="A0A0K8QP03"/>
<dbReference type="Gene3D" id="2.30.40.10">
    <property type="entry name" value="Urease, subunit C, domain 1"/>
    <property type="match status" value="1"/>
</dbReference>
<dbReference type="EMBL" id="DF970221">
    <property type="protein sequence ID" value="GAP66614.1"/>
    <property type="molecule type" value="Genomic_DNA"/>
</dbReference>
<dbReference type="RefSeq" id="WP_114693250.1">
    <property type="nucleotide sequence ID" value="NZ_DF970221.1"/>
</dbReference>
<dbReference type="SUPFAM" id="SSF51338">
    <property type="entry name" value="Composite domain of metallo-dependent hydrolases"/>
    <property type="match status" value="1"/>
</dbReference>
<reference evidence="1" key="1">
    <citation type="submission" date="2015-08" db="EMBL/GenBank/DDBJ databases">
        <title>Complete DNA Sequence of Pseudomonas syringae pv. actinidiae, the Causal Agent of Kiwifruit Canker Disease.</title>
        <authorList>
            <person name="Rikkerink E.H.A."/>
            <person name="Fineran P.C."/>
        </authorList>
    </citation>
    <scope>NUCLEOTIDE SEQUENCE</scope>
    <source>
        <strain evidence="1">SkMP5</strain>
    </source>
</reference>
<keyword evidence="1" id="KW-0378">Hydrolase</keyword>
<dbReference type="Gene3D" id="3.20.20.140">
    <property type="entry name" value="Metal-dependent hydrolases"/>
    <property type="match status" value="1"/>
</dbReference>
<dbReference type="InterPro" id="IPR051781">
    <property type="entry name" value="Metallo-dep_Hydrolase"/>
</dbReference>
<dbReference type="STRING" id="1475481.GCA_000953855_01967"/>